<protein>
    <submittedName>
        <fullName evidence="1">Uncharacterized protein</fullName>
    </submittedName>
</protein>
<gene>
    <name evidence="1" type="ORF">BDN72DRAFT_842893</name>
</gene>
<name>A0ACD3AQG4_9AGAR</name>
<dbReference type="Proteomes" id="UP000308600">
    <property type="component" value="Unassembled WGS sequence"/>
</dbReference>
<dbReference type="EMBL" id="ML208373">
    <property type="protein sequence ID" value="TFK67546.1"/>
    <property type="molecule type" value="Genomic_DNA"/>
</dbReference>
<organism evidence="1 2">
    <name type="scientific">Pluteus cervinus</name>
    <dbReference type="NCBI Taxonomy" id="181527"/>
    <lineage>
        <taxon>Eukaryota</taxon>
        <taxon>Fungi</taxon>
        <taxon>Dikarya</taxon>
        <taxon>Basidiomycota</taxon>
        <taxon>Agaricomycotina</taxon>
        <taxon>Agaricomycetes</taxon>
        <taxon>Agaricomycetidae</taxon>
        <taxon>Agaricales</taxon>
        <taxon>Pluteineae</taxon>
        <taxon>Pluteaceae</taxon>
        <taxon>Pluteus</taxon>
    </lineage>
</organism>
<sequence length="696" mass="79079">MPGEEADPVDVGRSTSKIPTETVTTSPNELGGAFVLKFSNLDLKKLTIRYVRENVKSQLKRDVLDRLPPEKLVKEVQEGLATFRPLQLRGEPSTTTEAASTTSLPDNWNEAIAADSSDLTPLPSEMESDWNESEDEDEPTEEFEDEDEVMEFESEEEMPRRAPRRLGDEDESMDVESEEEMPRRVRPRLDFPDSEEFDADNEGVAAAVLEGNHQQHDSRKNRDKRHRAHYLEHKRGKLMTPHTVNHWTDEDVPMRFQGSNEMATPSSSGGGVKLDSPIPASDADSPVVPGAPPTADKRNQKRIRGAGHEDKKREARRERRAASGRTRKVRMHEKLIREAQVLRNDQLDLETDALVSETGWRGLEPTGLSKKRIRNLWVKKKINPYLKDFHLARCTDPDRALILVDKLYRAFLLRSKTPAFFVDKGVGKEFVQENLKFAKSVCDIVKPTKKNGVRGPHEPLIVGPHREYSSEPKNTAFHQKYRKETEALANSPAMRSVCGHIKDLMKVAFPWVLKRYQDNIKWHKEHHGIQPLFPPFWNYCFNALYVGQDRVHCLPHSDSKNIVGICAVMVYELEGTDFDFTRKSWLCIWDAGVIVELRPWKVVLYPSSLMYHFNVDIDEIHVVTTDGSLPTHANSTPIVEDRACGRGSVVFFNQATMFQSSETDSSTLEEAISKGHSGKRDFAADIQQSFPTMTTS</sequence>
<proteinExistence type="predicted"/>
<accession>A0ACD3AQG4</accession>
<keyword evidence="2" id="KW-1185">Reference proteome</keyword>
<reference evidence="1 2" key="1">
    <citation type="journal article" date="2019" name="Nat. Ecol. Evol.">
        <title>Megaphylogeny resolves global patterns of mushroom evolution.</title>
        <authorList>
            <person name="Varga T."/>
            <person name="Krizsan K."/>
            <person name="Foldi C."/>
            <person name="Dima B."/>
            <person name="Sanchez-Garcia M."/>
            <person name="Sanchez-Ramirez S."/>
            <person name="Szollosi G.J."/>
            <person name="Szarkandi J.G."/>
            <person name="Papp V."/>
            <person name="Albert L."/>
            <person name="Andreopoulos W."/>
            <person name="Angelini C."/>
            <person name="Antonin V."/>
            <person name="Barry K.W."/>
            <person name="Bougher N.L."/>
            <person name="Buchanan P."/>
            <person name="Buyck B."/>
            <person name="Bense V."/>
            <person name="Catcheside P."/>
            <person name="Chovatia M."/>
            <person name="Cooper J."/>
            <person name="Damon W."/>
            <person name="Desjardin D."/>
            <person name="Finy P."/>
            <person name="Geml J."/>
            <person name="Haridas S."/>
            <person name="Hughes K."/>
            <person name="Justo A."/>
            <person name="Karasinski D."/>
            <person name="Kautmanova I."/>
            <person name="Kiss B."/>
            <person name="Kocsube S."/>
            <person name="Kotiranta H."/>
            <person name="LaButti K.M."/>
            <person name="Lechner B.E."/>
            <person name="Liimatainen K."/>
            <person name="Lipzen A."/>
            <person name="Lukacs Z."/>
            <person name="Mihaltcheva S."/>
            <person name="Morgado L.N."/>
            <person name="Niskanen T."/>
            <person name="Noordeloos M.E."/>
            <person name="Ohm R.A."/>
            <person name="Ortiz-Santana B."/>
            <person name="Ovrebo C."/>
            <person name="Racz N."/>
            <person name="Riley R."/>
            <person name="Savchenko A."/>
            <person name="Shiryaev A."/>
            <person name="Soop K."/>
            <person name="Spirin V."/>
            <person name="Szebenyi C."/>
            <person name="Tomsovsky M."/>
            <person name="Tulloss R.E."/>
            <person name="Uehling J."/>
            <person name="Grigoriev I.V."/>
            <person name="Vagvolgyi C."/>
            <person name="Papp T."/>
            <person name="Martin F.M."/>
            <person name="Miettinen O."/>
            <person name="Hibbett D.S."/>
            <person name="Nagy L.G."/>
        </authorList>
    </citation>
    <scope>NUCLEOTIDE SEQUENCE [LARGE SCALE GENOMIC DNA]</scope>
    <source>
        <strain evidence="1 2">NL-1719</strain>
    </source>
</reference>
<evidence type="ECO:0000313" key="2">
    <source>
        <dbReference type="Proteomes" id="UP000308600"/>
    </source>
</evidence>
<evidence type="ECO:0000313" key="1">
    <source>
        <dbReference type="EMBL" id="TFK67546.1"/>
    </source>
</evidence>